<accession>A0ABM9Z3Y7</accession>
<sequence>MACFFATVFKGAHYVKMEKQAFCRSCNTQTEFVSQPQGAFSGVKIA</sequence>
<name>A0ABM9Z3Y7_VIBOR</name>
<evidence type="ECO:0000313" key="1">
    <source>
        <dbReference type="EMBL" id="EEX94406.1"/>
    </source>
</evidence>
<gene>
    <name evidence="1" type="ORF">VIA_001566</name>
</gene>
<evidence type="ECO:0008006" key="3">
    <source>
        <dbReference type="Google" id="ProtNLM"/>
    </source>
</evidence>
<evidence type="ECO:0000313" key="2">
    <source>
        <dbReference type="Proteomes" id="UP000003515"/>
    </source>
</evidence>
<dbReference type="EMBL" id="ACZV01000004">
    <property type="protein sequence ID" value="EEX94406.1"/>
    <property type="molecule type" value="Genomic_DNA"/>
</dbReference>
<keyword evidence="2" id="KW-1185">Reference proteome</keyword>
<dbReference type="Proteomes" id="UP000003515">
    <property type="component" value="Unassembled WGS sequence"/>
</dbReference>
<reference evidence="1 2" key="1">
    <citation type="submission" date="2009-10" db="EMBL/GenBank/DDBJ databases">
        <authorList>
            <consortium name="Los Alamos National Laboratory (LANL)"/>
            <consortium name="National Microbial Pathogen Data Resource (NMPDR)"/>
            <person name="Munk A.C."/>
            <person name="Chertkov O."/>
            <person name="Tapia R."/>
            <person name="Green L."/>
            <person name="Rogers Y."/>
            <person name="Detter J.C."/>
            <person name="Bruce D."/>
            <person name="Brettin T.S."/>
            <person name="Colwell R.R."/>
            <person name="Huq A."/>
            <person name="Grim C.J."/>
            <person name="Hasan N.A."/>
            <person name="Bartels D."/>
            <person name="Vonstein V."/>
        </authorList>
    </citation>
    <scope>NUCLEOTIDE SEQUENCE [LARGE SCALE GENOMIC DNA]</scope>
    <source>
        <strain evidence="1 2">CIP 102891</strain>
    </source>
</reference>
<protein>
    <recommendedName>
        <fullName evidence="3">CENP-V/GFA domain-containing protein</fullName>
    </recommendedName>
</protein>
<organism evidence="1 2">
    <name type="scientific">Vibrio orientalis CIP 102891 = ATCC 33934</name>
    <dbReference type="NCBI Taxonomy" id="675816"/>
    <lineage>
        <taxon>Bacteria</taxon>
        <taxon>Pseudomonadati</taxon>
        <taxon>Pseudomonadota</taxon>
        <taxon>Gammaproteobacteria</taxon>
        <taxon>Vibrionales</taxon>
        <taxon>Vibrionaceae</taxon>
        <taxon>Vibrio</taxon>
        <taxon>Vibrio oreintalis group</taxon>
    </lineage>
</organism>
<proteinExistence type="predicted"/>
<comment type="caution">
    <text evidence="1">The sequence shown here is derived from an EMBL/GenBank/DDBJ whole genome shotgun (WGS) entry which is preliminary data.</text>
</comment>